<dbReference type="GO" id="GO:0004316">
    <property type="term" value="F:3-oxoacyl-[acyl-carrier-protein] reductase (NADPH) activity"/>
    <property type="evidence" value="ECO:0007669"/>
    <property type="project" value="UniProtKB-EC"/>
</dbReference>
<dbReference type="InterPro" id="IPR020904">
    <property type="entry name" value="Sc_DH/Rdtase_CS"/>
</dbReference>
<dbReference type="PANTHER" id="PTHR44196">
    <property type="entry name" value="DEHYDROGENASE/REDUCTASE SDR FAMILY MEMBER 7B"/>
    <property type="match status" value="1"/>
</dbReference>
<dbReference type="EMBL" id="CP002207">
    <property type="protein sequence ID" value="ADP32562.1"/>
    <property type="molecule type" value="Genomic_DNA"/>
</dbReference>
<dbReference type="PRINTS" id="PR00081">
    <property type="entry name" value="GDHRDH"/>
</dbReference>
<evidence type="ECO:0000313" key="5">
    <source>
        <dbReference type="EMBL" id="ADP32562.1"/>
    </source>
</evidence>
<sequence length="252" mass="27160">MWYRTYVNKERVLQLQSLQNKTALITGGGRGIGRATALALAKEGVNIGLIGRTAGNVEKVAEEVKALGVKAFYATADVKEAAEAEQAVASIKKELGSIDILINNAGISKFGGFLELTPDEWENIIQVNLMGVYHVTRAVLPEMIERKTGDIINISSTAGQKGAPATSAYSASKFAVLGLTESLMQEVRKHNIRVSALTPSTVASDMSIDLNLTDGNPEKVMQPEDLAEYMVAQLKLNPRIFIKTAGLWSTNP</sequence>
<dbReference type="NCBIfam" id="NF005806">
    <property type="entry name" value="PRK07666.1"/>
    <property type="match status" value="1"/>
</dbReference>
<reference evidence="5 6" key="1">
    <citation type="journal article" date="2011" name="Front. Microbiol.">
        <title>Genomic signatures of strain selection and enhancement in Bacillus atrophaeus var. globigii, a historical biowarfare simulant.</title>
        <authorList>
            <person name="Gibbons H.S."/>
            <person name="Broomall S.M."/>
            <person name="McNew L.A."/>
            <person name="Daligault H."/>
            <person name="Chapman C."/>
            <person name="Bruce D."/>
            <person name="Karavis M."/>
            <person name="Krepps M."/>
            <person name="McGregor P.A."/>
            <person name="Hong C."/>
            <person name="Park K.H."/>
            <person name="Akmal A."/>
            <person name="Feldman A."/>
            <person name="Lin J.S."/>
            <person name="Chang W.E."/>
            <person name="Higgs B.W."/>
            <person name="Demirev P."/>
            <person name="Lindquist J."/>
            <person name="Liem A."/>
            <person name="Fochler E."/>
            <person name="Read T.D."/>
            <person name="Tapia R."/>
            <person name="Johnson S."/>
            <person name="Bishop-Lilly K.A."/>
            <person name="Detter C."/>
            <person name="Han C."/>
            <person name="Sozhamannan S."/>
            <person name="Rosenzweig C.N."/>
            <person name="Skowronski E.W."/>
        </authorList>
    </citation>
    <scope>NUCLEOTIDE SEQUENCE [LARGE SCALE GENOMIC DNA]</scope>
    <source>
        <strain evidence="5 6">1942</strain>
    </source>
</reference>
<dbReference type="EC" id="1.1.1.100" evidence="5"/>
<feature type="domain" description="Ketoreductase" evidence="4">
    <location>
        <begin position="21"/>
        <end position="206"/>
    </location>
</feature>
<evidence type="ECO:0000256" key="1">
    <source>
        <dbReference type="ARBA" id="ARBA00006484"/>
    </source>
</evidence>
<dbReference type="PIRSF" id="PIRSF000126">
    <property type="entry name" value="11-beta-HSD1"/>
    <property type="match status" value="1"/>
</dbReference>
<evidence type="ECO:0000259" key="4">
    <source>
        <dbReference type="SMART" id="SM00822"/>
    </source>
</evidence>
<keyword evidence="2 5" id="KW-0560">Oxidoreductase</keyword>
<dbReference type="InterPro" id="IPR002347">
    <property type="entry name" value="SDR_fam"/>
</dbReference>
<dbReference type="Pfam" id="PF00106">
    <property type="entry name" value="adh_short"/>
    <property type="match status" value="1"/>
</dbReference>
<gene>
    <name evidence="5" type="primary">fabG</name>
    <name evidence="5" type="ordered locus">BATR1942_08135</name>
</gene>
<evidence type="ECO:0000256" key="2">
    <source>
        <dbReference type="ARBA" id="ARBA00023002"/>
    </source>
</evidence>
<proteinExistence type="inferred from homology"/>
<dbReference type="PANTHER" id="PTHR44196:SF1">
    <property type="entry name" value="DEHYDROGENASE_REDUCTASE SDR FAMILY MEMBER 7B"/>
    <property type="match status" value="1"/>
</dbReference>
<dbReference type="InterPro" id="IPR036291">
    <property type="entry name" value="NAD(P)-bd_dom_sf"/>
</dbReference>
<evidence type="ECO:0000313" key="6">
    <source>
        <dbReference type="Proteomes" id="UP000006867"/>
    </source>
</evidence>
<dbReference type="Proteomes" id="UP000006867">
    <property type="component" value="Chromosome"/>
</dbReference>
<dbReference type="PROSITE" id="PS00061">
    <property type="entry name" value="ADH_SHORT"/>
    <property type="match status" value="1"/>
</dbReference>
<dbReference type="Gene3D" id="3.40.50.720">
    <property type="entry name" value="NAD(P)-binding Rossmann-like Domain"/>
    <property type="match status" value="1"/>
</dbReference>
<dbReference type="SUPFAM" id="SSF51735">
    <property type="entry name" value="NAD(P)-binding Rossmann-fold domains"/>
    <property type="match status" value="1"/>
</dbReference>
<dbReference type="SMART" id="SM00822">
    <property type="entry name" value="PKS_KR"/>
    <property type="match status" value="1"/>
</dbReference>
<keyword evidence="6" id="KW-1185">Reference proteome</keyword>
<comment type="similarity">
    <text evidence="1 3">Belongs to the short-chain dehydrogenases/reductases (SDR) family.</text>
</comment>
<dbReference type="CDD" id="cd05233">
    <property type="entry name" value="SDR_c"/>
    <property type="match status" value="1"/>
</dbReference>
<dbReference type="PRINTS" id="PR00080">
    <property type="entry name" value="SDRFAMILY"/>
</dbReference>
<evidence type="ECO:0000256" key="3">
    <source>
        <dbReference type="RuleBase" id="RU000363"/>
    </source>
</evidence>
<name>A0ABN3ZCV7_BACA1</name>
<dbReference type="InterPro" id="IPR057326">
    <property type="entry name" value="KR_dom"/>
</dbReference>
<organism evidence="5 6">
    <name type="scientific">Bacillus atrophaeus (strain 1942)</name>
    <dbReference type="NCBI Taxonomy" id="720555"/>
    <lineage>
        <taxon>Bacteria</taxon>
        <taxon>Bacillati</taxon>
        <taxon>Bacillota</taxon>
        <taxon>Bacilli</taxon>
        <taxon>Bacillales</taxon>
        <taxon>Bacillaceae</taxon>
        <taxon>Bacillus</taxon>
    </lineage>
</organism>
<accession>A0ABN3ZCV7</accession>
<protein>
    <submittedName>
        <fullName evidence="5">3-ketoacyl-(Acyl-carrier-protein) reductase</fullName>
        <ecNumber evidence="5">1.1.1.100</ecNumber>
    </submittedName>
</protein>